<reference evidence="18 19" key="1">
    <citation type="submission" date="2023-10" db="EMBL/GenBank/DDBJ databases">
        <title>Chromosome-scale genome assembly provides insights into flower coloration mechanisms of Canna indica.</title>
        <authorList>
            <person name="Li C."/>
        </authorList>
    </citation>
    <scope>NUCLEOTIDE SEQUENCE [LARGE SCALE GENOMIC DNA]</scope>
    <source>
        <tissue evidence="18">Flower</tissue>
    </source>
</reference>
<evidence type="ECO:0000256" key="14">
    <source>
        <dbReference type="PROSITE-ProRule" id="PRU00175"/>
    </source>
</evidence>
<evidence type="ECO:0000313" key="18">
    <source>
        <dbReference type="EMBL" id="WOL09098.1"/>
    </source>
</evidence>
<evidence type="ECO:0000256" key="11">
    <source>
        <dbReference type="ARBA" id="ARBA00022989"/>
    </source>
</evidence>
<keyword evidence="11 16" id="KW-1133">Transmembrane helix</keyword>
<evidence type="ECO:0000259" key="17">
    <source>
        <dbReference type="PROSITE" id="PS50089"/>
    </source>
</evidence>
<evidence type="ECO:0000256" key="12">
    <source>
        <dbReference type="ARBA" id="ARBA00023136"/>
    </source>
</evidence>
<comment type="catalytic activity">
    <reaction evidence="1">
        <text>S-ubiquitinyl-[E2 ubiquitin-conjugating enzyme]-L-cysteine + [acceptor protein]-L-lysine = [E2 ubiquitin-conjugating enzyme]-L-cysteine + N(6)-ubiquitinyl-[acceptor protein]-L-lysine.</text>
        <dbReference type="EC" id="2.3.2.27"/>
    </reaction>
</comment>
<dbReference type="GO" id="GO:0008270">
    <property type="term" value="F:zinc ion binding"/>
    <property type="evidence" value="ECO:0007669"/>
    <property type="project" value="UniProtKB-KW"/>
</dbReference>
<evidence type="ECO:0000256" key="8">
    <source>
        <dbReference type="ARBA" id="ARBA00022771"/>
    </source>
</evidence>
<dbReference type="Proteomes" id="UP001327560">
    <property type="component" value="Chromosome 5"/>
</dbReference>
<evidence type="ECO:0000256" key="10">
    <source>
        <dbReference type="ARBA" id="ARBA00022833"/>
    </source>
</evidence>
<feature type="transmembrane region" description="Helical" evidence="16">
    <location>
        <begin position="24"/>
        <end position="43"/>
    </location>
</feature>
<dbReference type="Pfam" id="PF13639">
    <property type="entry name" value="zf-RING_2"/>
    <property type="match status" value="1"/>
</dbReference>
<evidence type="ECO:0000256" key="13">
    <source>
        <dbReference type="ARBA" id="ARBA00024209"/>
    </source>
</evidence>
<evidence type="ECO:0000256" key="16">
    <source>
        <dbReference type="SAM" id="Phobius"/>
    </source>
</evidence>
<proteinExistence type="inferred from homology"/>
<evidence type="ECO:0000256" key="5">
    <source>
        <dbReference type="ARBA" id="ARBA00022679"/>
    </source>
</evidence>
<comment type="subcellular location">
    <subcellularLocation>
        <location evidence="2">Membrane</location>
        <topology evidence="2">Single-pass membrane protein</topology>
    </subcellularLocation>
</comment>
<feature type="region of interest" description="Disordered" evidence="15">
    <location>
        <begin position="144"/>
        <end position="167"/>
    </location>
</feature>
<evidence type="ECO:0000256" key="2">
    <source>
        <dbReference type="ARBA" id="ARBA00004167"/>
    </source>
</evidence>
<keyword evidence="6 16" id="KW-0812">Transmembrane</keyword>
<dbReference type="GO" id="GO:0016020">
    <property type="term" value="C:membrane"/>
    <property type="evidence" value="ECO:0007669"/>
    <property type="project" value="UniProtKB-SubCell"/>
</dbReference>
<dbReference type="EC" id="2.3.2.27" evidence="4"/>
<comment type="pathway">
    <text evidence="3">Protein modification; protein ubiquitination.</text>
</comment>
<keyword evidence="19" id="KW-1185">Reference proteome</keyword>
<keyword evidence="10" id="KW-0862">Zinc</keyword>
<evidence type="ECO:0000313" key="19">
    <source>
        <dbReference type="Proteomes" id="UP001327560"/>
    </source>
</evidence>
<dbReference type="PROSITE" id="PS50089">
    <property type="entry name" value="ZF_RING_2"/>
    <property type="match status" value="1"/>
</dbReference>
<keyword evidence="9" id="KW-0833">Ubl conjugation pathway</keyword>
<evidence type="ECO:0000256" key="15">
    <source>
        <dbReference type="SAM" id="MobiDB-lite"/>
    </source>
</evidence>
<dbReference type="EMBL" id="CP136894">
    <property type="protein sequence ID" value="WOL09098.1"/>
    <property type="molecule type" value="Genomic_DNA"/>
</dbReference>
<evidence type="ECO:0000256" key="4">
    <source>
        <dbReference type="ARBA" id="ARBA00012483"/>
    </source>
</evidence>
<sequence>MSNTGGAGQTICCNLDTTLELIGISFSVFVVIYVVICFARYLLVRWRTPGGGGGGAARARRQKPGLDASAIAALPSFAYRGTGGDEEERSGSVECAVCLSSVEEGEMVRVLPSCEHMFHAACIDLWLQKHGSCPVCRADAEPGKAAGKAKSGGRRTHRPPSPELGGGAVVVLVDVGETSGTKRAELGSTSMLSPPMWSGRSVRRG</sequence>
<dbReference type="InterPro" id="IPR013083">
    <property type="entry name" value="Znf_RING/FYVE/PHD"/>
</dbReference>
<keyword evidence="8 14" id="KW-0863">Zinc-finger</keyword>
<dbReference type="InterPro" id="IPR053238">
    <property type="entry name" value="RING-H2_zinc_finger"/>
</dbReference>
<dbReference type="PANTHER" id="PTHR14155:SF490">
    <property type="entry name" value="RING-TYPE DOMAIN-CONTAINING PROTEIN"/>
    <property type="match status" value="1"/>
</dbReference>
<dbReference type="AlphaFoldDB" id="A0AAQ3KL75"/>
<keyword evidence="5" id="KW-0808">Transferase</keyword>
<gene>
    <name evidence="18" type="ORF">Cni_G17851</name>
</gene>
<feature type="region of interest" description="Disordered" evidence="15">
    <location>
        <begin position="180"/>
        <end position="205"/>
    </location>
</feature>
<protein>
    <recommendedName>
        <fullName evidence="4">RING-type E3 ubiquitin transferase</fullName>
        <ecNumber evidence="4">2.3.2.27</ecNumber>
    </recommendedName>
</protein>
<keyword evidence="12 16" id="KW-0472">Membrane</keyword>
<comment type="similarity">
    <text evidence="13">Belongs to the RING-type zinc finger family. ATL subfamily.</text>
</comment>
<organism evidence="18 19">
    <name type="scientific">Canna indica</name>
    <name type="common">Indian-shot</name>
    <dbReference type="NCBI Taxonomy" id="4628"/>
    <lineage>
        <taxon>Eukaryota</taxon>
        <taxon>Viridiplantae</taxon>
        <taxon>Streptophyta</taxon>
        <taxon>Embryophyta</taxon>
        <taxon>Tracheophyta</taxon>
        <taxon>Spermatophyta</taxon>
        <taxon>Magnoliopsida</taxon>
        <taxon>Liliopsida</taxon>
        <taxon>Zingiberales</taxon>
        <taxon>Cannaceae</taxon>
        <taxon>Canna</taxon>
    </lineage>
</organism>
<name>A0AAQ3KL75_9LILI</name>
<dbReference type="PANTHER" id="PTHR14155">
    <property type="entry name" value="RING FINGER DOMAIN-CONTAINING"/>
    <property type="match status" value="1"/>
</dbReference>
<dbReference type="CDD" id="cd16461">
    <property type="entry name" value="RING-H2_EL5-like"/>
    <property type="match status" value="1"/>
</dbReference>
<dbReference type="Gene3D" id="3.30.40.10">
    <property type="entry name" value="Zinc/RING finger domain, C3HC4 (zinc finger)"/>
    <property type="match status" value="1"/>
</dbReference>
<keyword evidence="7" id="KW-0479">Metal-binding</keyword>
<evidence type="ECO:0000256" key="3">
    <source>
        <dbReference type="ARBA" id="ARBA00004906"/>
    </source>
</evidence>
<evidence type="ECO:0000256" key="6">
    <source>
        <dbReference type="ARBA" id="ARBA00022692"/>
    </source>
</evidence>
<evidence type="ECO:0000256" key="7">
    <source>
        <dbReference type="ARBA" id="ARBA00022723"/>
    </source>
</evidence>
<evidence type="ECO:0000256" key="9">
    <source>
        <dbReference type="ARBA" id="ARBA00022786"/>
    </source>
</evidence>
<dbReference type="SMART" id="SM00184">
    <property type="entry name" value="RING"/>
    <property type="match status" value="1"/>
</dbReference>
<accession>A0AAQ3KL75</accession>
<dbReference type="InterPro" id="IPR001841">
    <property type="entry name" value="Znf_RING"/>
</dbReference>
<dbReference type="SUPFAM" id="SSF57850">
    <property type="entry name" value="RING/U-box"/>
    <property type="match status" value="1"/>
</dbReference>
<feature type="domain" description="RING-type" evidence="17">
    <location>
        <begin position="95"/>
        <end position="137"/>
    </location>
</feature>
<evidence type="ECO:0000256" key="1">
    <source>
        <dbReference type="ARBA" id="ARBA00000900"/>
    </source>
</evidence>
<dbReference type="FunFam" id="3.30.40.10:FF:000187">
    <property type="entry name" value="E3 ubiquitin-protein ligase ATL6"/>
    <property type="match status" value="1"/>
</dbReference>
<dbReference type="GO" id="GO:0061630">
    <property type="term" value="F:ubiquitin protein ligase activity"/>
    <property type="evidence" value="ECO:0007669"/>
    <property type="project" value="UniProtKB-EC"/>
</dbReference>